<dbReference type="Proteomes" id="UP000265692">
    <property type="component" value="Unassembled WGS sequence"/>
</dbReference>
<feature type="transmembrane region" description="Helical" evidence="1">
    <location>
        <begin position="86"/>
        <end position="106"/>
    </location>
</feature>
<organism evidence="2 3">
    <name type="scientific">Ureibacillus yapensis</name>
    <dbReference type="NCBI Taxonomy" id="2304605"/>
    <lineage>
        <taxon>Bacteria</taxon>
        <taxon>Bacillati</taxon>
        <taxon>Bacillota</taxon>
        <taxon>Bacilli</taxon>
        <taxon>Bacillales</taxon>
        <taxon>Caryophanaceae</taxon>
        <taxon>Ureibacillus</taxon>
    </lineage>
</organism>
<evidence type="ECO:0008006" key="4">
    <source>
        <dbReference type="Google" id="ProtNLM"/>
    </source>
</evidence>
<dbReference type="AlphaFoldDB" id="A0A396SGK6"/>
<reference evidence="2 3" key="1">
    <citation type="submission" date="2018-08" db="EMBL/GenBank/DDBJ databases">
        <title>Lysinibacillus sp. YLB-03 draft genome sequence.</title>
        <authorList>
            <person name="Yu L."/>
        </authorList>
    </citation>
    <scope>NUCLEOTIDE SEQUENCE [LARGE SCALE GENOMIC DNA]</scope>
    <source>
        <strain evidence="2 3">YLB-03</strain>
    </source>
</reference>
<keyword evidence="3" id="KW-1185">Reference proteome</keyword>
<evidence type="ECO:0000313" key="3">
    <source>
        <dbReference type="Proteomes" id="UP000265692"/>
    </source>
</evidence>
<sequence length="134" mass="15806">MRPENRYEGQIIKIETRKYWDSTAGAYKEGRFGTVEIQTKEDGKKHVDIYVSNFDVPIGTKIDEVYYNPDVYNYAVIPDRDQQRQAFYVSYLLSLMFFIGGIYFLLNSCKHYLKRHSGTKPECLFYLVKLNYLG</sequence>
<evidence type="ECO:0000256" key="1">
    <source>
        <dbReference type="SAM" id="Phobius"/>
    </source>
</evidence>
<gene>
    <name evidence="2" type="ORF">D1B33_08760</name>
</gene>
<dbReference type="RefSeq" id="WP_118875992.1">
    <property type="nucleotide sequence ID" value="NZ_QWEI01000003.1"/>
</dbReference>
<keyword evidence="1" id="KW-0472">Membrane</keyword>
<comment type="caution">
    <text evidence="2">The sequence shown here is derived from an EMBL/GenBank/DDBJ whole genome shotgun (WGS) entry which is preliminary data.</text>
</comment>
<dbReference type="EMBL" id="QWEI01000003">
    <property type="protein sequence ID" value="RHW37606.1"/>
    <property type="molecule type" value="Genomic_DNA"/>
</dbReference>
<keyword evidence="1" id="KW-0812">Transmembrane</keyword>
<protein>
    <recommendedName>
        <fullName evidence="4">DUF3592 domain-containing protein</fullName>
    </recommendedName>
</protein>
<keyword evidence="1" id="KW-1133">Transmembrane helix</keyword>
<accession>A0A396SGK6</accession>
<proteinExistence type="predicted"/>
<name>A0A396SGK6_9BACL</name>
<evidence type="ECO:0000313" key="2">
    <source>
        <dbReference type="EMBL" id="RHW37606.1"/>
    </source>
</evidence>